<evidence type="ECO:0000313" key="3">
    <source>
        <dbReference type="EnsemblMetazoa" id="PHUM288240-PA"/>
    </source>
</evidence>
<protein>
    <submittedName>
        <fullName evidence="2 3">Uncharacterized protein</fullName>
    </submittedName>
</protein>
<evidence type="ECO:0000313" key="4">
    <source>
        <dbReference type="Proteomes" id="UP000009046"/>
    </source>
</evidence>
<dbReference type="EMBL" id="DS235271">
    <property type="protein sequence ID" value="EEB14237.1"/>
    <property type="molecule type" value="Genomic_DNA"/>
</dbReference>
<dbReference type="EMBL" id="AAZO01003345">
    <property type="status" value="NOT_ANNOTATED_CDS"/>
    <property type="molecule type" value="Genomic_DNA"/>
</dbReference>
<dbReference type="KEGG" id="phu:Phum_PHUM288240"/>
<feature type="region of interest" description="Disordered" evidence="1">
    <location>
        <begin position="177"/>
        <end position="201"/>
    </location>
</feature>
<dbReference type="InterPro" id="IPR051189">
    <property type="entry name" value="Splicing_assoc_domain"/>
</dbReference>
<dbReference type="OMA" id="YQRDFWL"/>
<proteinExistence type="predicted"/>
<dbReference type="CTD" id="8229599"/>
<sequence length="414" mass="47289">MEGRILKQMPAELRVKMDALVHDLTQALEETSCPNSVRIKVGVRRRTRSTGNIALTNQRTTHSDDSISERIYAKGKEFSSFLQSDSDEVSTNSQRRLLPYPLQKKASHFHQNQNFESDSVNENFSPFRTGTRRKRKMKRMDTDNVDNQMILSSSPKAIGRIQRPSFMFQLVSRNVLPAAGPSGKRKRSSRDKCLDFEMGNSLPMSSRLHKEAMELDKDLMSSSSLSSSESDAGVFTNDEGREGDDEQSDCFGDPRRDEDTDLEPEDSALQTILNRSLEHMSTDTTQAYKERVEWLKGNFGAREIRGGRRRVRTERPGFSVLTSANEKLSKFLQDCEQLTLKLHPMSQEEREQLTYLVNLYSLNMRLELTENGESCPIISKTSKTPQTVRIEQVTMNINDFKKRRKSPQCINLSV</sequence>
<feature type="compositionally biased region" description="Polar residues" evidence="1">
    <location>
        <begin position="117"/>
        <end position="126"/>
    </location>
</feature>
<dbReference type="VEuPathDB" id="VectorBase:PHUM288240"/>
<dbReference type="FunCoup" id="E0VLI1">
    <property type="interactions" value="560"/>
</dbReference>
<feature type="compositionally biased region" description="Low complexity" evidence="1">
    <location>
        <begin position="220"/>
        <end position="231"/>
    </location>
</feature>
<dbReference type="eggNOG" id="ENOG502S7J7">
    <property type="taxonomic scope" value="Eukaryota"/>
</dbReference>
<dbReference type="RefSeq" id="XP_002426975.1">
    <property type="nucleotide sequence ID" value="XM_002426930.1"/>
</dbReference>
<reference evidence="2" key="1">
    <citation type="submission" date="2007-04" db="EMBL/GenBank/DDBJ databases">
        <title>Annotation of Pediculus humanus corporis strain USDA.</title>
        <authorList>
            <person name="Kirkness E."/>
            <person name="Hannick L."/>
            <person name="Hass B."/>
            <person name="Bruggner R."/>
            <person name="Lawson D."/>
            <person name="Bidwell S."/>
            <person name="Joardar V."/>
            <person name="Caler E."/>
            <person name="Walenz B."/>
            <person name="Inman J."/>
            <person name="Schobel S."/>
            <person name="Galinsky K."/>
            <person name="Amedeo P."/>
            <person name="Strausberg R."/>
        </authorList>
    </citation>
    <scope>NUCLEOTIDE SEQUENCE</scope>
    <source>
        <strain evidence="2">USDA</strain>
    </source>
</reference>
<organism>
    <name type="scientific">Pediculus humanus subsp. corporis</name>
    <name type="common">Body louse</name>
    <dbReference type="NCBI Taxonomy" id="121224"/>
    <lineage>
        <taxon>Eukaryota</taxon>
        <taxon>Metazoa</taxon>
        <taxon>Ecdysozoa</taxon>
        <taxon>Arthropoda</taxon>
        <taxon>Hexapoda</taxon>
        <taxon>Insecta</taxon>
        <taxon>Pterygota</taxon>
        <taxon>Neoptera</taxon>
        <taxon>Paraneoptera</taxon>
        <taxon>Psocodea</taxon>
        <taxon>Troctomorpha</taxon>
        <taxon>Phthiraptera</taxon>
        <taxon>Anoplura</taxon>
        <taxon>Pediculidae</taxon>
        <taxon>Pediculus</taxon>
    </lineage>
</organism>
<reference evidence="2" key="2">
    <citation type="submission" date="2007-04" db="EMBL/GenBank/DDBJ databases">
        <title>The genome of the human body louse.</title>
        <authorList>
            <consortium name="The Human Body Louse Genome Consortium"/>
            <person name="Kirkness E."/>
            <person name="Walenz B."/>
            <person name="Hass B."/>
            <person name="Bruggner R."/>
            <person name="Strausberg R."/>
        </authorList>
    </citation>
    <scope>NUCLEOTIDE SEQUENCE</scope>
    <source>
        <strain evidence="2">USDA</strain>
    </source>
</reference>
<dbReference type="AlphaFoldDB" id="E0VLI1"/>
<reference evidence="3" key="3">
    <citation type="submission" date="2021-02" db="UniProtKB">
        <authorList>
            <consortium name="EnsemblMetazoa"/>
        </authorList>
    </citation>
    <scope>IDENTIFICATION</scope>
    <source>
        <strain evidence="3">USDA</strain>
    </source>
</reference>
<evidence type="ECO:0000256" key="1">
    <source>
        <dbReference type="SAM" id="MobiDB-lite"/>
    </source>
</evidence>
<keyword evidence="4" id="KW-1185">Reference proteome</keyword>
<dbReference type="HOGENOM" id="CLU_037563_0_0_1"/>
<dbReference type="InParanoid" id="E0VLI1"/>
<evidence type="ECO:0000313" key="2">
    <source>
        <dbReference type="EMBL" id="EEB14237.1"/>
    </source>
</evidence>
<accession>E0VLI1</accession>
<dbReference type="PANTHER" id="PTHR14195">
    <property type="entry name" value="G PATCH DOMAIN CONTAINING PROTEIN 2"/>
    <property type="match status" value="1"/>
</dbReference>
<name>E0VLI1_PEDHC</name>
<feature type="region of interest" description="Disordered" evidence="1">
    <location>
        <begin position="117"/>
        <end position="140"/>
    </location>
</feature>
<dbReference type="OrthoDB" id="6095487at2759"/>
<feature type="region of interest" description="Disordered" evidence="1">
    <location>
        <begin position="217"/>
        <end position="267"/>
    </location>
</feature>
<dbReference type="EnsemblMetazoa" id="PHUM288240-RA">
    <property type="protein sequence ID" value="PHUM288240-PA"/>
    <property type="gene ID" value="PHUM288240"/>
</dbReference>
<dbReference type="STRING" id="121224.E0VLI1"/>
<dbReference type="Proteomes" id="UP000009046">
    <property type="component" value="Unassembled WGS sequence"/>
</dbReference>
<dbReference type="GeneID" id="8229599"/>
<gene>
    <name evidence="3" type="primary">8229599</name>
    <name evidence="2" type="ORF">Phum_PHUM288240</name>
</gene>